<feature type="compositionally biased region" description="Low complexity" evidence="1">
    <location>
        <begin position="88"/>
        <end position="110"/>
    </location>
</feature>
<feature type="compositionally biased region" description="Low complexity" evidence="1">
    <location>
        <begin position="120"/>
        <end position="136"/>
    </location>
</feature>
<feature type="region of interest" description="Disordered" evidence="1">
    <location>
        <begin position="48"/>
        <end position="69"/>
    </location>
</feature>
<dbReference type="EMBL" id="JROU02001683">
    <property type="protein sequence ID" value="OEH75591.1"/>
    <property type="molecule type" value="Genomic_DNA"/>
</dbReference>
<feature type="compositionally biased region" description="Polar residues" evidence="1">
    <location>
        <begin position="1"/>
        <end position="22"/>
    </location>
</feature>
<gene>
    <name evidence="2" type="ORF">cyc_05312</name>
</gene>
<feature type="region of interest" description="Disordered" evidence="1">
    <location>
        <begin position="86"/>
        <end position="136"/>
    </location>
</feature>
<organism evidence="2 3">
    <name type="scientific">Cyclospora cayetanensis</name>
    <dbReference type="NCBI Taxonomy" id="88456"/>
    <lineage>
        <taxon>Eukaryota</taxon>
        <taxon>Sar</taxon>
        <taxon>Alveolata</taxon>
        <taxon>Apicomplexa</taxon>
        <taxon>Conoidasida</taxon>
        <taxon>Coccidia</taxon>
        <taxon>Eucoccidiorida</taxon>
        <taxon>Eimeriorina</taxon>
        <taxon>Eimeriidae</taxon>
        <taxon>Cyclospora</taxon>
    </lineage>
</organism>
<dbReference type="InParanoid" id="A0A1D3CWL4"/>
<feature type="region of interest" description="Disordered" evidence="1">
    <location>
        <begin position="228"/>
        <end position="253"/>
    </location>
</feature>
<dbReference type="AlphaFoldDB" id="A0A1D3CWL4"/>
<feature type="compositionally biased region" description="Polar residues" evidence="1">
    <location>
        <begin position="229"/>
        <end position="242"/>
    </location>
</feature>
<accession>A0A1D3CWL4</accession>
<evidence type="ECO:0000256" key="1">
    <source>
        <dbReference type="SAM" id="MobiDB-lite"/>
    </source>
</evidence>
<protein>
    <submittedName>
        <fullName evidence="2">Uncharacterized protein</fullName>
    </submittedName>
</protein>
<dbReference type="Proteomes" id="UP000095192">
    <property type="component" value="Unassembled WGS sequence"/>
</dbReference>
<feature type="region of interest" description="Disordered" evidence="1">
    <location>
        <begin position="1"/>
        <end position="35"/>
    </location>
</feature>
<sequence length="286" mass="33084">MAPQHQQASVEQRQPISVQQQPHQKERQLARIGQPQYQYAENRQQALNSHLWQKQQLQPQHPLEQAEGQTVLGELQRIWERPVKSVAAQSGGLKQQQQNKQQHNALQKRQQQWHKHTQQWHHQYQAEGQQTQHQQEQPSTWSELHQHGFQQVTAPADITRKAANPLSRHSHNFQQPSGSQQQLYRSLCPAIGPPPYSTQQDGQRLNWEGQQLQHLEETEQGGLMITDSAIGNSFSPTPSCQSVDEDQTEEPLTPSRFSHRLQREFYEKMLQCIQSAREGHSGDCQK</sequence>
<evidence type="ECO:0000313" key="2">
    <source>
        <dbReference type="EMBL" id="OEH75591.1"/>
    </source>
</evidence>
<dbReference type="VEuPathDB" id="ToxoDB:cyc_05312"/>
<name>A0A1D3CWL4_9EIME</name>
<keyword evidence="3" id="KW-1185">Reference proteome</keyword>
<reference evidence="2 3" key="1">
    <citation type="journal article" date="2016" name="BMC Genomics">
        <title>Comparative genomics reveals Cyclospora cayetanensis possesses coccidia-like metabolism and invasion components but unique surface antigens.</title>
        <authorList>
            <person name="Liu S."/>
            <person name="Wang L."/>
            <person name="Zheng H."/>
            <person name="Xu Z."/>
            <person name="Roellig D.M."/>
            <person name="Li N."/>
            <person name="Frace M.A."/>
            <person name="Tang K."/>
            <person name="Arrowood M.J."/>
            <person name="Moss D.M."/>
            <person name="Zhang L."/>
            <person name="Feng Y."/>
            <person name="Xiao L."/>
        </authorList>
    </citation>
    <scope>NUCLEOTIDE SEQUENCE [LARGE SCALE GENOMIC DNA]</scope>
    <source>
        <strain evidence="2 3">CHN_HEN01</strain>
    </source>
</reference>
<evidence type="ECO:0000313" key="3">
    <source>
        <dbReference type="Proteomes" id="UP000095192"/>
    </source>
</evidence>
<feature type="compositionally biased region" description="Polar residues" evidence="1">
    <location>
        <begin position="48"/>
        <end position="59"/>
    </location>
</feature>
<comment type="caution">
    <text evidence="2">The sequence shown here is derived from an EMBL/GenBank/DDBJ whole genome shotgun (WGS) entry which is preliminary data.</text>
</comment>
<proteinExistence type="predicted"/>